<dbReference type="Gene3D" id="1.25.40.390">
    <property type="match status" value="1"/>
</dbReference>
<dbReference type="Gene3D" id="1.25.40.10">
    <property type="entry name" value="Tetratricopeptide repeat domain"/>
    <property type="match status" value="1"/>
</dbReference>
<dbReference type="InterPro" id="IPR033985">
    <property type="entry name" value="SusD-like_N"/>
</dbReference>
<reference evidence="8 9" key="1">
    <citation type="submission" date="2019-02" db="EMBL/GenBank/DDBJ databases">
        <title>Bacterial novel species isolated from soil.</title>
        <authorList>
            <person name="Jung H.-Y."/>
        </authorList>
    </citation>
    <scope>NUCLEOTIDE SEQUENCE [LARGE SCALE GENOMIC DNA]</scope>
    <source>
        <strain evidence="8 9">1-3-3-3</strain>
    </source>
</reference>
<dbReference type="Pfam" id="PF07980">
    <property type="entry name" value="SusD_RagB"/>
    <property type="match status" value="1"/>
</dbReference>
<sequence length="547" mass="60702">MNRTITQGLTVASLTAALLFGTTSCMKDLDQEPKFGLNTATIYSNPVLQKQVLAKLYGGLHLTGLKPSDDPDPEVRGADQGATSYLRLLWKMEELTSDEAAVAWTDGSIQALNTSQWSSSNDFVQAMYDRIYFQIASTNEYIREMSDDKLSSRGITGGDLTNARYYRAEARFLRALSYYHALDMYGNVPFVTENDLPGKDLVPQQKSRAALFSYVETELKDIEGLMTPAHAAEYGRADQAAVWTLLAKLYLNAKVYTGIEHNADVITYCDKILKAGYTLAPEYRLLFLADNDVKAKNEIILPVVCDGTRSQSYGATTFLVHAASGGSLQPVAMGITNAWSGIRAKKNLPLSFGLSTAADAANPADKRAIFFTTRQNLEMNSLIVFRDGWAVTKFKNLQSDGKPSPTADPTGTFADTDFPLFRLGDVYLMYAEAKMRMGQTTDPTALNYVNMLRRRGYGFDMNQPNAVSDVSTLTEAFMLAERGREMYWEAQRRTDLIRFGVYTSSTYLWPWKGNVQAGTGLEPYRTLFPLPVSDLSANPSLKQNDGY</sequence>
<comment type="caution">
    <text evidence="8">The sequence shown here is derived from an EMBL/GenBank/DDBJ whole genome shotgun (WGS) entry which is preliminary data.</text>
</comment>
<dbReference type="InterPro" id="IPR011990">
    <property type="entry name" value="TPR-like_helical_dom_sf"/>
</dbReference>
<evidence type="ECO:0000256" key="5">
    <source>
        <dbReference type="ARBA" id="ARBA00023237"/>
    </source>
</evidence>
<dbReference type="Proteomes" id="UP000294155">
    <property type="component" value="Unassembled WGS sequence"/>
</dbReference>
<keyword evidence="9" id="KW-1185">Reference proteome</keyword>
<feature type="domain" description="SusD-like N-terminal" evidence="7">
    <location>
        <begin position="101"/>
        <end position="251"/>
    </location>
</feature>
<dbReference type="PROSITE" id="PS51257">
    <property type="entry name" value="PROKAR_LIPOPROTEIN"/>
    <property type="match status" value="1"/>
</dbReference>
<dbReference type="GO" id="GO:0009279">
    <property type="term" value="C:cell outer membrane"/>
    <property type="evidence" value="ECO:0007669"/>
    <property type="project" value="UniProtKB-SubCell"/>
</dbReference>
<evidence type="ECO:0000259" key="6">
    <source>
        <dbReference type="Pfam" id="PF07980"/>
    </source>
</evidence>
<dbReference type="CDD" id="cd08977">
    <property type="entry name" value="SusD"/>
    <property type="match status" value="1"/>
</dbReference>
<dbReference type="SUPFAM" id="SSF48452">
    <property type="entry name" value="TPR-like"/>
    <property type="match status" value="1"/>
</dbReference>
<name>A0A4Q5LEB6_9BACT</name>
<evidence type="ECO:0000313" key="9">
    <source>
        <dbReference type="Proteomes" id="UP000294155"/>
    </source>
</evidence>
<evidence type="ECO:0000256" key="4">
    <source>
        <dbReference type="ARBA" id="ARBA00023136"/>
    </source>
</evidence>
<comment type="similarity">
    <text evidence="2">Belongs to the SusD family.</text>
</comment>
<dbReference type="Gene3D" id="1.10.3780.10">
    <property type="entry name" value="SusD-like"/>
    <property type="match status" value="1"/>
</dbReference>
<proteinExistence type="inferred from homology"/>
<dbReference type="AlphaFoldDB" id="A0A4Q5LEB6"/>
<evidence type="ECO:0000313" key="8">
    <source>
        <dbReference type="EMBL" id="RYU82470.1"/>
    </source>
</evidence>
<evidence type="ECO:0000256" key="3">
    <source>
        <dbReference type="ARBA" id="ARBA00022729"/>
    </source>
</evidence>
<protein>
    <submittedName>
        <fullName evidence="8">RagB/SusD family nutrient uptake outer membrane protein</fullName>
    </submittedName>
</protein>
<dbReference type="Pfam" id="PF14322">
    <property type="entry name" value="SusD-like_3"/>
    <property type="match status" value="1"/>
</dbReference>
<evidence type="ECO:0000256" key="1">
    <source>
        <dbReference type="ARBA" id="ARBA00004442"/>
    </source>
</evidence>
<gene>
    <name evidence="8" type="ORF">EWM57_04615</name>
</gene>
<evidence type="ECO:0000256" key="2">
    <source>
        <dbReference type="ARBA" id="ARBA00006275"/>
    </source>
</evidence>
<keyword evidence="5" id="KW-0998">Cell outer membrane</keyword>
<dbReference type="EMBL" id="SEWE01000006">
    <property type="protein sequence ID" value="RYU82470.1"/>
    <property type="molecule type" value="Genomic_DNA"/>
</dbReference>
<organism evidence="8 9">
    <name type="scientific">Hymenobacter persicinus</name>
    <dbReference type="NCBI Taxonomy" id="2025506"/>
    <lineage>
        <taxon>Bacteria</taxon>
        <taxon>Pseudomonadati</taxon>
        <taxon>Bacteroidota</taxon>
        <taxon>Cytophagia</taxon>
        <taxon>Cytophagales</taxon>
        <taxon>Hymenobacteraceae</taxon>
        <taxon>Hymenobacter</taxon>
    </lineage>
</organism>
<keyword evidence="4" id="KW-0472">Membrane</keyword>
<dbReference type="OrthoDB" id="9792139at2"/>
<keyword evidence="3" id="KW-0732">Signal</keyword>
<evidence type="ECO:0000259" key="7">
    <source>
        <dbReference type="Pfam" id="PF14322"/>
    </source>
</evidence>
<accession>A0A4Q5LEB6</accession>
<comment type="subcellular location">
    <subcellularLocation>
        <location evidence="1">Cell outer membrane</location>
    </subcellularLocation>
</comment>
<feature type="domain" description="RagB/SusD" evidence="6">
    <location>
        <begin position="409"/>
        <end position="547"/>
    </location>
</feature>
<dbReference type="RefSeq" id="WP_129919962.1">
    <property type="nucleotide sequence ID" value="NZ_SEWE01000006.1"/>
</dbReference>
<dbReference type="InterPro" id="IPR012944">
    <property type="entry name" value="SusD_RagB_dom"/>
</dbReference>